<gene>
    <name evidence="14" type="ORF">LZ495_38540</name>
</gene>
<dbReference type="AlphaFoldDB" id="A0AA41U4M2"/>
<evidence type="ECO:0000256" key="8">
    <source>
        <dbReference type="ARBA" id="ARBA00023125"/>
    </source>
</evidence>
<dbReference type="InterPro" id="IPR002186">
    <property type="entry name" value="Neocarzinostatin_fam"/>
</dbReference>
<evidence type="ECO:0000256" key="5">
    <source>
        <dbReference type="ARBA" id="ARBA00022729"/>
    </source>
</evidence>
<keyword evidence="6" id="KW-0044">Antibiotic</keyword>
<evidence type="ECO:0000256" key="6">
    <source>
        <dbReference type="ARBA" id="ARBA00023022"/>
    </source>
</evidence>
<keyword evidence="3" id="KW-0964">Secreted</keyword>
<dbReference type="InterPro" id="IPR006311">
    <property type="entry name" value="TAT_signal"/>
</dbReference>
<comment type="similarity">
    <text evidence="1">Belongs to the neocarzinostatin family.</text>
</comment>
<evidence type="ECO:0000256" key="7">
    <source>
        <dbReference type="ARBA" id="ARBA00023088"/>
    </source>
</evidence>
<dbReference type="PROSITE" id="PS50847">
    <property type="entry name" value="GRAM_POS_ANCHORING"/>
    <property type="match status" value="1"/>
</dbReference>
<dbReference type="InterPro" id="IPR027273">
    <property type="entry name" value="Neocarzinostatin-like"/>
</dbReference>
<feature type="chain" id="PRO_5041394121" evidence="12">
    <location>
        <begin position="33"/>
        <end position="223"/>
    </location>
</feature>
<feature type="domain" description="Gram-positive cocci surface proteins LPxTG" evidence="13">
    <location>
        <begin position="184"/>
        <end position="223"/>
    </location>
</feature>
<evidence type="ECO:0000313" key="15">
    <source>
        <dbReference type="Proteomes" id="UP001165378"/>
    </source>
</evidence>
<dbReference type="Pfam" id="PF00960">
    <property type="entry name" value="Neocarzinostat"/>
    <property type="match status" value="1"/>
</dbReference>
<dbReference type="InterPro" id="IPR010916">
    <property type="entry name" value="TonB_box_CS"/>
</dbReference>
<dbReference type="Gene3D" id="2.60.40.230">
    <property type="entry name" value="Neocarzinostatin-like"/>
    <property type="match status" value="1"/>
</dbReference>
<evidence type="ECO:0000256" key="11">
    <source>
        <dbReference type="SAM" id="Phobius"/>
    </source>
</evidence>
<protein>
    <submittedName>
        <fullName evidence="14">LPXTG cell wall anchor domain-containing protein</fullName>
    </submittedName>
</protein>
<keyword evidence="11" id="KW-1133">Transmembrane helix</keyword>
<evidence type="ECO:0000256" key="12">
    <source>
        <dbReference type="SAM" id="SignalP"/>
    </source>
</evidence>
<organism evidence="14 15">
    <name type="scientific">Yinghuangia soli</name>
    <dbReference type="NCBI Taxonomy" id="2908204"/>
    <lineage>
        <taxon>Bacteria</taxon>
        <taxon>Bacillati</taxon>
        <taxon>Actinomycetota</taxon>
        <taxon>Actinomycetes</taxon>
        <taxon>Kitasatosporales</taxon>
        <taxon>Streptomycetaceae</taxon>
        <taxon>Yinghuangia</taxon>
    </lineage>
</organism>
<dbReference type="PROSITE" id="PS51318">
    <property type="entry name" value="TAT"/>
    <property type="match status" value="1"/>
</dbReference>
<evidence type="ECO:0000256" key="3">
    <source>
        <dbReference type="ARBA" id="ARBA00022525"/>
    </source>
</evidence>
<name>A0AA41U4M2_9ACTN</name>
<dbReference type="PROSITE" id="PS00430">
    <property type="entry name" value="TONB_DEPENDENT_REC_1"/>
    <property type="match status" value="1"/>
</dbReference>
<keyword evidence="4" id="KW-0929">Antimicrobial</keyword>
<sequence length="223" mass="21705">MTSPRTRTVLGLAAATTAAAALTLGLAGTASAAGSLSVSKTTGVKSGDTLTVTGAGFEGDKNVMVMFCDLGAKGASGCDSATIANATPKGGAFTTSIKVNATFGSTDCTKVSCGVVAYDMQTHTLTGQTKITFAAAGGEKPSEKPATKPAATEKPATKPATSKPAATAPAKPAPATTAPATPELAKTGSSDNTPMLVAGGAALVLVGTGAVVATRRRKQTTAV</sequence>
<accession>A0AA41U4M2</accession>
<keyword evidence="7" id="KW-0572">Peptidoglycan-anchor</keyword>
<keyword evidence="5 12" id="KW-0732">Signal</keyword>
<feature type="signal peptide" evidence="12">
    <location>
        <begin position="1"/>
        <end position="32"/>
    </location>
</feature>
<keyword evidence="9" id="KW-1015">Disulfide bond</keyword>
<evidence type="ECO:0000256" key="10">
    <source>
        <dbReference type="SAM" id="MobiDB-lite"/>
    </source>
</evidence>
<keyword evidence="15" id="KW-1185">Reference proteome</keyword>
<evidence type="ECO:0000313" key="14">
    <source>
        <dbReference type="EMBL" id="MCF2533086.1"/>
    </source>
</evidence>
<dbReference type="Proteomes" id="UP001165378">
    <property type="component" value="Unassembled WGS sequence"/>
</dbReference>
<dbReference type="InterPro" id="IPR019931">
    <property type="entry name" value="LPXTG_anchor"/>
</dbReference>
<keyword evidence="2" id="KW-0134">Cell wall</keyword>
<feature type="region of interest" description="Disordered" evidence="10">
    <location>
        <begin position="135"/>
        <end position="192"/>
    </location>
</feature>
<evidence type="ECO:0000259" key="13">
    <source>
        <dbReference type="PROSITE" id="PS50847"/>
    </source>
</evidence>
<reference evidence="14" key="1">
    <citation type="submission" date="2022-01" db="EMBL/GenBank/DDBJ databases">
        <title>Genome-Based Taxonomic Classification of the Phylum Actinobacteria.</title>
        <authorList>
            <person name="Gao Y."/>
        </authorList>
    </citation>
    <scope>NUCLEOTIDE SEQUENCE</scope>
    <source>
        <strain evidence="14">KLBMP 8922</strain>
    </source>
</reference>
<keyword evidence="11" id="KW-0472">Membrane</keyword>
<feature type="compositionally biased region" description="Low complexity" evidence="10">
    <location>
        <begin position="147"/>
        <end position="187"/>
    </location>
</feature>
<evidence type="ECO:0000256" key="1">
    <source>
        <dbReference type="ARBA" id="ARBA00010648"/>
    </source>
</evidence>
<dbReference type="RefSeq" id="WP_235057855.1">
    <property type="nucleotide sequence ID" value="NZ_JAKFHA010000043.1"/>
</dbReference>
<feature type="transmembrane region" description="Helical" evidence="11">
    <location>
        <begin position="195"/>
        <end position="214"/>
    </location>
</feature>
<keyword evidence="11" id="KW-0812">Transmembrane</keyword>
<evidence type="ECO:0000256" key="4">
    <source>
        <dbReference type="ARBA" id="ARBA00022529"/>
    </source>
</evidence>
<dbReference type="GO" id="GO:0042742">
    <property type="term" value="P:defense response to bacterium"/>
    <property type="evidence" value="ECO:0007669"/>
    <property type="project" value="UniProtKB-KW"/>
</dbReference>
<keyword evidence="8" id="KW-0238">DNA-binding</keyword>
<evidence type="ECO:0000256" key="2">
    <source>
        <dbReference type="ARBA" id="ARBA00022512"/>
    </source>
</evidence>
<dbReference type="GO" id="GO:0003677">
    <property type="term" value="F:DNA binding"/>
    <property type="evidence" value="ECO:0007669"/>
    <property type="project" value="UniProtKB-KW"/>
</dbReference>
<dbReference type="EMBL" id="JAKFHA010000043">
    <property type="protein sequence ID" value="MCF2533086.1"/>
    <property type="molecule type" value="Genomic_DNA"/>
</dbReference>
<dbReference type="SUPFAM" id="SSF49319">
    <property type="entry name" value="Actinoxanthin-like"/>
    <property type="match status" value="1"/>
</dbReference>
<evidence type="ECO:0000256" key="9">
    <source>
        <dbReference type="ARBA" id="ARBA00023157"/>
    </source>
</evidence>
<proteinExistence type="inferred from homology"/>
<dbReference type="NCBIfam" id="TIGR01167">
    <property type="entry name" value="LPXTG_anchor"/>
    <property type="match status" value="1"/>
</dbReference>
<comment type="caution">
    <text evidence="14">The sequence shown here is derived from an EMBL/GenBank/DDBJ whole genome shotgun (WGS) entry which is preliminary data.</text>
</comment>
<dbReference type="NCBIfam" id="NF041528">
    <property type="entry name" value="strep_LAETG"/>
    <property type="match status" value="1"/>
</dbReference>